<dbReference type="InterPro" id="IPR050314">
    <property type="entry name" value="Glycosyl_Hydrlase_18"/>
</dbReference>
<comment type="caution">
    <text evidence="5">The sequence shown here is derived from an EMBL/GenBank/DDBJ whole genome shotgun (WGS) entry which is preliminary data.</text>
</comment>
<dbReference type="EMBL" id="JBAKAZ010000034">
    <property type="protein sequence ID" value="MEL0629918.1"/>
    <property type="molecule type" value="Genomic_DNA"/>
</dbReference>
<evidence type="ECO:0000313" key="6">
    <source>
        <dbReference type="Proteomes" id="UP001369082"/>
    </source>
</evidence>
<dbReference type="Proteomes" id="UP001369082">
    <property type="component" value="Unassembled WGS sequence"/>
</dbReference>
<keyword evidence="6" id="KW-1185">Reference proteome</keyword>
<dbReference type="SMART" id="SM00636">
    <property type="entry name" value="Glyco_18"/>
    <property type="match status" value="1"/>
</dbReference>
<dbReference type="GO" id="GO:0016787">
    <property type="term" value="F:hydrolase activity"/>
    <property type="evidence" value="ECO:0007669"/>
    <property type="project" value="UniProtKB-KW"/>
</dbReference>
<evidence type="ECO:0000259" key="4">
    <source>
        <dbReference type="PROSITE" id="PS51910"/>
    </source>
</evidence>
<dbReference type="PROSITE" id="PS51257">
    <property type="entry name" value="PROKAR_LIPOPROTEIN"/>
    <property type="match status" value="1"/>
</dbReference>
<keyword evidence="5" id="KW-0378">Hydrolase</keyword>
<dbReference type="InterPro" id="IPR001223">
    <property type="entry name" value="Glyco_hydro18_cat"/>
</dbReference>
<feature type="domain" description="GH18" evidence="4">
    <location>
        <begin position="52"/>
        <end position="346"/>
    </location>
</feature>
<sequence length="352" mass="39226">MNSVQKIKKTFKWSLLSASIFLVFACDSQDAIEEALTTQDVVCDEDTTDVDFKQIAYWSENDDETLEDIDFSRLTHIIYDQISVASDGSLIISDDLDDELDDLIEAVTDANTGTLVMFSIGSASSLSAIANNDTALDNFNDEIQDLFDDYAIDGIDINWQFPDEDEEDDFEDLIESVEETVHDESKLLSFVVASGEDESITDSVSEDAIDYADFVNVLAVESANDDDLHYTLEEAEESIEYWTGERCVVKNKLVLAIPAQGTSSEDLTKSYADILDHNLSDACLDKTESRTYYYYDGIPTVTDKTEYAQSNAGGVVLMSLQNDTYDEDYVDEYSLLMTIDSQVTGTPNTICD</sequence>
<dbReference type="Gene3D" id="3.40.5.30">
    <property type="entry name" value="(Trans)glycosidases - domain 2"/>
    <property type="match status" value="1"/>
</dbReference>
<dbReference type="RefSeq" id="WP_341598051.1">
    <property type="nucleotide sequence ID" value="NZ_JBAKAZ010000034.1"/>
</dbReference>
<evidence type="ECO:0000256" key="2">
    <source>
        <dbReference type="ARBA" id="ARBA00012729"/>
    </source>
</evidence>
<dbReference type="SUPFAM" id="SSF51445">
    <property type="entry name" value="(Trans)glycosidases"/>
    <property type="match status" value="1"/>
</dbReference>
<dbReference type="InterPro" id="IPR011583">
    <property type="entry name" value="Chitinase_II/V-like_cat"/>
</dbReference>
<evidence type="ECO:0000256" key="3">
    <source>
        <dbReference type="SAM" id="SignalP"/>
    </source>
</evidence>
<reference evidence="5 6" key="1">
    <citation type="submission" date="2024-02" db="EMBL/GenBank/DDBJ databases">
        <title>Bacteria isolated from the canopy kelp, Nereocystis luetkeana.</title>
        <authorList>
            <person name="Pfister C.A."/>
            <person name="Younker I.T."/>
            <person name="Light S.H."/>
        </authorList>
    </citation>
    <scope>NUCLEOTIDE SEQUENCE [LARGE SCALE GENOMIC DNA]</scope>
    <source>
        <strain evidence="5 6">TI.1.05</strain>
    </source>
</reference>
<dbReference type="PANTHER" id="PTHR11177:SF317">
    <property type="entry name" value="CHITINASE 12-RELATED"/>
    <property type="match status" value="1"/>
</dbReference>
<dbReference type="EC" id="3.2.1.14" evidence="2"/>
<dbReference type="Gene3D" id="3.20.20.80">
    <property type="entry name" value="Glycosidases"/>
    <property type="match status" value="1"/>
</dbReference>
<feature type="chain" id="PRO_5047378148" description="chitinase" evidence="3">
    <location>
        <begin position="26"/>
        <end position="352"/>
    </location>
</feature>
<name>A0ABU9GRF0_9GAMM</name>
<dbReference type="InterPro" id="IPR017853">
    <property type="entry name" value="GH"/>
</dbReference>
<keyword evidence="3" id="KW-0732">Signal</keyword>
<proteinExistence type="predicted"/>
<evidence type="ECO:0000256" key="1">
    <source>
        <dbReference type="ARBA" id="ARBA00000822"/>
    </source>
</evidence>
<dbReference type="Pfam" id="PF00704">
    <property type="entry name" value="Glyco_hydro_18"/>
    <property type="match status" value="1"/>
</dbReference>
<dbReference type="PROSITE" id="PS51910">
    <property type="entry name" value="GH18_2"/>
    <property type="match status" value="1"/>
</dbReference>
<evidence type="ECO:0000313" key="5">
    <source>
        <dbReference type="EMBL" id="MEL0629918.1"/>
    </source>
</evidence>
<organism evidence="5 6">
    <name type="scientific">Psychromonas aquatilis</name>
    <dbReference type="NCBI Taxonomy" id="2005072"/>
    <lineage>
        <taxon>Bacteria</taxon>
        <taxon>Pseudomonadati</taxon>
        <taxon>Pseudomonadota</taxon>
        <taxon>Gammaproteobacteria</taxon>
        <taxon>Alteromonadales</taxon>
        <taxon>Psychromonadaceae</taxon>
        <taxon>Psychromonas</taxon>
    </lineage>
</organism>
<accession>A0ABU9GRF0</accession>
<feature type="signal peptide" evidence="3">
    <location>
        <begin position="1"/>
        <end position="25"/>
    </location>
</feature>
<gene>
    <name evidence="5" type="ORF">V6256_09885</name>
</gene>
<dbReference type="PANTHER" id="PTHR11177">
    <property type="entry name" value="CHITINASE"/>
    <property type="match status" value="1"/>
</dbReference>
<comment type="catalytic activity">
    <reaction evidence="1">
        <text>Random endo-hydrolysis of N-acetyl-beta-D-glucosaminide (1-&gt;4)-beta-linkages in chitin and chitodextrins.</text>
        <dbReference type="EC" id="3.2.1.14"/>
    </reaction>
</comment>
<protein>
    <recommendedName>
        <fullName evidence="2">chitinase</fullName>
        <ecNumber evidence="2">3.2.1.14</ecNumber>
    </recommendedName>
</protein>